<dbReference type="Proteomes" id="UP000184383">
    <property type="component" value="Unassembled WGS sequence"/>
</dbReference>
<evidence type="ECO:0000313" key="2">
    <source>
        <dbReference type="EMBL" id="OJJ38184.1"/>
    </source>
</evidence>
<dbReference type="VEuPathDB" id="FungiDB:ASPWEDRAFT_35770"/>
<dbReference type="EMBL" id="KV878210">
    <property type="protein sequence ID" value="OJJ38184.1"/>
    <property type="molecule type" value="Genomic_DNA"/>
</dbReference>
<keyword evidence="3" id="KW-1185">Reference proteome</keyword>
<accession>A0A1L9RTF7</accession>
<evidence type="ECO:0000313" key="3">
    <source>
        <dbReference type="Proteomes" id="UP000184383"/>
    </source>
</evidence>
<protein>
    <submittedName>
        <fullName evidence="2">Uncharacterized protein</fullName>
    </submittedName>
</protein>
<dbReference type="AlphaFoldDB" id="A0A1L9RTF7"/>
<proteinExistence type="predicted"/>
<reference evidence="3" key="1">
    <citation type="journal article" date="2017" name="Genome Biol.">
        <title>Comparative genomics reveals high biological diversity and specific adaptations in the industrially and medically important fungal genus Aspergillus.</title>
        <authorList>
            <person name="de Vries R.P."/>
            <person name="Riley R."/>
            <person name="Wiebenga A."/>
            <person name="Aguilar-Osorio G."/>
            <person name="Amillis S."/>
            <person name="Uchima C.A."/>
            <person name="Anderluh G."/>
            <person name="Asadollahi M."/>
            <person name="Askin M."/>
            <person name="Barry K."/>
            <person name="Battaglia E."/>
            <person name="Bayram O."/>
            <person name="Benocci T."/>
            <person name="Braus-Stromeyer S.A."/>
            <person name="Caldana C."/>
            <person name="Canovas D."/>
            <person name="Cerqueira G.C."/>
            <person name="Chen F."/>
            <person name="Chen W."/>
            <person name="Choi C."/>
            <person name="Clum A."/>
            <person name="Dos Santos R.A."/>
            <person name="Damasio A.R."/>
            <person name="Diallinas G."/>
            <person name="Emri T."/>
            <person name="Fekete E."/>
            <person name="Flipphi M."/>
            <person name="Freyberg S."/>
            <person name="Gallo A."/>
            <person name="Gournas C."/>
            <person name="Habgood R."/>
            <person name="Hainaut M."/>
            <person name="Harispe M.L."/>
            <person name="Henrissat B."/>
            <person name="Hilden K.S."/>
            <person name="Hope R."/>
            <person name="Hossain A."/>
            <person name="Karabika E."/>
            <person name="Karaffa L."/>
            <person name="Karanyi Z."/>
            <person name="Krasevec N."/>
            <person name="Kuo A."/>
            <person name="Kusch H."/>
            <person name="LaButti K."/>
            <person name="Lagendijk E.L."/>
            <person name="Lapidus A."/>
            <person name="Levasseur A."/>
            <person name="Lindquist E."/>
            <person name="Lipzen A."/>
            <person name="Logrieco A.F."/>
            <person name="MacCabe A."/>
            <person name="Maekelae M.R."/>
            <person name="Malavazi I."/>
            <person name="Melin P."/>
            <person name="Meyer V."/>
            <person name="Mielnichuk N."/>
            <person name="Miskei M."/>
            <person name="Molnar A.P."/>
            <person name="Mule G."/>
            <person name="Ngan C.Y."/>
            <person name="Orejas M."/>
            <person name="Orosz E."/>
            <person name="Ouedraogo J.P."/>
            <person name="Overkamp K.M."/>
            <person name="Park H.-S."/>
            <person name="Perrone G."/>
            <person name="Piumi F."/>
            <person name="Punt P.J."/>
            <person name="Ram A.F."/>
            <person name="Ramon A."/>
            <person name="Rauscher S."/>
            <person name="Record E."/>
            <person name="Riano-Pachon D.M."/>
            <person name="Robert V."/>
            <person name="Roehrig J."/>
            <person name="Ruller R."/>
            <person name="Salamov A."/>
            <person name="Salih N.S."/>
            <person name="Samson R.A."/>
            <person name="Sandor E."/>
            <person name="Sanguinetti M."/>
            <person name="Schuetze T."/>
            <person name="Sepcic K."/>
            <person name="Shelest E."/>
            <person name="Sherlock G."/>
            <person name="Sophianopoulou V."/>
            <person name="Squina F.M."/>
            <person name="Sun H."/>
            <person name="Susca A."/>
            <person name="Todd R.B."/>
            <person name="Tsang A."/>
            <person name="Unkles S.E."/>
            <person name="van de Wiele N."/>
            <person name="van Rossen-Uffink D."/>
            <person name="Oliveira J.V."/>
            <person name="Vesth T.C."/>
            <person name="Visser J."/>
            <person name="Yu J.-H."/>
            <person name="Zhou M."/>
            <person name="Andersen M.R."/>
            <person name="Archer D.B."/>
            <person name="Baker S.E."/>
            <person name="Benoit I."/>
            <person name="Brakhage A.A."/>
            <person name="Braus G.H."/>
            <person name="Fischer R."/>
            <person name="Frisvad J.C."/>
            <person name="Goldman G.H."/>
            <person name="Houbraken J."/>
            <person name="Oakley B."/>
            <person name="Pocsi I."/>
            <person name="Scazzocchio C."/>
            <person name="Seiboth B."/>
            <person name="vanKuyk P.A."/>
            <person name="Wortman J."/>
            <person name="Dyer P.S."/>
            <person name="Grigoriev I.V."/>
        </authorList>
    </citation>
    <scope>NUCLEOTIDE SEQUENCE [LARGE SCALE GENOMIC DNA]</scope>
    <source>
        <strain evidence="3">DTO 134E9</strain>
    </source>
</reference>
<keyword evidence="1" id="KW-0812">Transmembrane</keyword>
<name>A0A1L9RTF7_ASPWE</name>
<sequence>MPMQVMVGSGGNGKTRTAMHRADWVRENVAKRKKEVLVLGEETRKLRVLVLRRFRVWFLYWYFTAFFLFLVSSGSIWAIIYGVLQIVRSVLNDNQYSIKAPLASM</sequence>
<evidence type="ECO:0000256" key="1">
    <source>
        <dbReference type="SAM" id="Phobius"/>
    </source>
</evidence>
<dbReference type="GeneID" id="63750143"/>
<keyword evidence="1" id="KW-0472">Membrane</keyword>
<feature type="transmembrane region" description="Helical" evidence="1">
    <location>
        <begin position="59"/>
        <end position="84"/>
    </location>
</feature>
<keyword evidence="1" id="KW-1133">Transmembrane helix</keyword>
<dbReference type="RefSeq" id="XP_040691860.1">
    <property type="nucleotide sequence ID" value="XM_040834295.1"/>
</dbReference>
<organism evidence="2 3">
    <name type="scientific">Aspergillus wentii DTO 134E9</name>
    <dbReference type="NCBI Taxonomy" id="1073089"/>
    <lineage>
        <taxon>Eukaryota</taxon>
        <taxon>Fungi</taxon>
        <taxon>Dikarya</taxon>
        <taxon>Ascomycota</taxon>
        <taxon>Pezizomycotina</taxon>
        <taxon>Eurotiomycetes</taxon>
        <taxon>Eurotiomycetidae</taxon>
        <taxon>Eurotiales</taxon>
        <taxon>Aspergillaceae</taxon>
        <taxon>Aspergillus</taxon>
        <taxon>Aspergillus subgen. Cremei</taxon>
    </lineage>
</organism>
<gene>
    <name evidence="2" type="ORF">ASPWEDRAFT_35770</name>
</gene>